<feature type="domain" description="BTB" evidence="1">
    <location>
        <begin position="21"/>
        <end position="92"/>
    </location>
</feature>
<dbReference type="Proteomes" id="UP000789342">
    <property type="component" value="Unassembled WGS sequence"/>
</dbReference>
<dbReference type="Gene3D" id="3.30.710.10">
    <property type="entry name" value="Potassium Channel Kv1.1, Chain A"/>
    <property type="match status" value="1"/>
</dbReference>
<dbReference type="CDD" id="cd18186">
    <property type="entry name" value="BTB_POZ_ZBTB_KLHL-like"/>
    <property type="match status" value="1"/>
</dbReference>
<evidence type="ECO:0000259" key="1">
    <source>
        <dbReference type="PROSITE" id="PS50097"/>
    </source>
</evidence>
<dbReference type="SUPFAM" id="SSF54695">
    <property type="entry name" value="POZ domain"/>
    <property type="match status" value="1"/>
</dbReference>
<dbReference type="InterPro" id="IPR011333">
    <property type="entry name" value="SKP1/BTB/POZ_sf"/>
</dbReference>
<dbReference type="InterPro" id="IPR006571">
    <property type="entry name" value="TLDc_dom"/>
</dbReference>
<sequence length="465" mass="54008">MTFYSEVGKDFKQLYENRENGDVIVYAGEELKELRAHSQVLLTYSSYFRGMHSYEESKNRDGYFILKKSNISASTFEVILKLAYREPIDLHELDNAVVLKVLLAVDELGFHKLINYIEKCTIKNIDDFLREDPEKMLQIVASHETFEDFKEICVGAILTEPSILFGTGRFLTLEESTWMFILESDEFIIDEIEIWDYVIKWGIAQGPKLKSNVKDFEDQDFEALEKRLRNFIPLIRFHEISMANFYISIWPFKKILSEELVDNMLHYYMVPEARPRFNVYPPRISSILIKKEHIIFFANWIDDTDDYERIDQVPYSLRLLYRASRDGNKAIKFHQKCDKKGATIVVAKIEGSETLVGGYNSLYWDSSGGYENLDNSFIFLIKDRNNSDGGFTLGRLPNLSIKSNNGAIYNNSSYGPTFGKGHDLCCHFKSWSSNQGYNTGSYAEINLPSEFKVFDWEVFKVLKKS</sequence>
<dbReference type="PROSITE" id="PS51886">
    <property type="entry name" value="TLDC"/>
    <property type="match status" value="1"/>
</dbReference>
<dbReference type="SMART" id="SM00225">
    <property type="entry name" value="BTB"/>
    <property type="match status" value="1"/>
</dbReference>
<keyword evidence="4" id="KW-1185">Reference proteome</keyword>
<dbReference type="InterPro" id="IPR042846">
    <property type="entry name" value="BTBD19"/>
</dbReference>
<dbReference type="PROSITE" id="PS50097">
    <property type="entry name" value="BTB"/>
    <property type="match status" value="1"/>
</dbReference>
<dbReference type="AlphaFoldDB" id="A0A9N9EW71"/>
<dbReference type="Pfam" id="PF07534">
    <property type="entry name" value="TLD"/>
    <property type="match status" value="1"/>
</dbReference>
<reference evidence="3" key="1">
    <citation type="submission" date="2021-06" db="EMBL/GenBank/DDBJ databases">
        <authorList>
            <person name="Kallberg Y."/>
            <person name="Tangrot J."/>
            <person name="Rosling A."/>
        </authorList>
    </citation>
    <scope>NUCLEOTIDE SEQUENCE</scope>
    <source>
        <strain evidence="3">CL551</strain>
    </source>
</reference>
<dbReference type="PANTHER" id="PTHR46965">
    <property type="entry name" value="BTB/POZ DOMAIN-CONTAINING PROTEIN 19"/>
    <property type="match status" value="1"/>
</dbReference>
<gene>
    <name evidence="3" type="ORF">AMORRO_LOCUS11756</name>
</gene>
<name>A0A9N9EW71_9GLOM</name>
<dbReference type="EMBL" id="CAJVPV010015720">
    <property type="protein sequence ID" value="CAG8693723.1"/>
    <property type="molecule type" value="Genomic_DNA"/>
</dbReference>
<evidence type="ECO:0000313" key="4">
    <source>
        <dbReference type="Proteomes" id="UP000789342"/>
    </source>
</evidence>
<dbReference type="PANTHER" id="PTHR46965:SF1">
    <property type="entry name" value="BTB_POZ DOMAIN-CONTAINING PROTEIN 19"/>
    <property type="match status" value="1"/>
</dbReference>
<accession>A0A9N9EW71</accession>
<dbReference type="InterPro" id="IPR000210">
    <property type="entry name" value="BTB/POZ_dom"/>
</dbReference>
<proteinExistence type="predicted"/>
<evidence type="ECO:0000259" key="2">
    <source>
        <dbReference type="PROSITE" id="PS51886"/>
    </source>
</evidence>
<dbReference type="OrthoDB" id="298084at2759"/>
<feature type="domain" description="TLDc" evidence="2">
    <location>
        <begin position="287"/>
        <end position="462"/>
    </location>
</feature>
<comment type="caution">
    <text evidence="3">The sequence shown here is derived from an EMBL/GenBank/DDBJ whole genome shotgun (WGS) entry which is preliminary data.</text>
</comment>
<dbReference type="Pfam" id="PF00651">
    <property type="entry name" value="BTB"/>
    <property type="match status" value="1"/>
</dbReference>
<evidence type="ECO:0000313" key="3">
    <source>
        <dbReference type="EMBL" id="CAG8693723.1"/>
    </source>
</evidence>
<protein>
    <submittedName>
        <fullName evidence="3">4579_t:CDS:1</fullName>
    </submittedName>
</protein>
<organism evidence="3 4">
    <name type="scientific">Acaulospora morrowiae</name>
    <dbReference type="NCBI Taxonomy" id="94023"/>
    <lineage>
        <taxon>Eukaryota</taxon>
        <taxon>Fungi</taxon>
        <taxon>Fungi incertae sedis</taxon>
        <taxon>Mucoromycota</taxon>
        <taxon>Glomeromycotina</taxon>
        <taxon>Glomeromycetes</taxon>
        <taxon>Diversisporales</taxon>
        <taxon>Acaulosporaceae</taxon>
        <taxon>Acaulospora</taxon>
    </lineage>
</organism>